<feature type="transmembrane region" description="Helical" evidence="11">
    <location>
        <begin position="312"/>
        <end position="329"/>
    </location>
</feature>
<accession>A0A1B3B7A1</accession>
<comment type="subcellular location">
    <subcellularLocation>
        <location evidence="1 11">Cell membrane</location>
        <topology evidence="1 11">Multi-pass membrane protein</topology>
    </subcellularLocation>
</comment>
<dbReference type="Pfam" id="PF02949">
    <property type="entry name" value="7tm_6"/>
    <property type="match status" value="1"/>
</dbReference>
<reference evidence="12" key="2">
    <citation type="journal article" date="2016" name="PLoS ONE">
        <title>Molecular Characterization and Sex Distribution of Chemosensory Receptor Gene Family Based on Transcriptome Analysis of Scaeva pyrastri.</title>
        <authorList>
            <person name="Li X.M."/>
            <person name="Zhu X.Y."/>
            <person name="He P."/>
            <person name="Xu L."/>
            <person name="Sun L."/>
            <person name="Chen L."/>
            <person name="Wang Z.Q."/>
            <person name="Deng D.G."/>
            <person name="Zhang Y.N."/>
        </authorList>
    </citation>
    <scope>NUCLEOTIDE SEQUENCE</scope>
</reference>
<evidence type="ECO:0000256" key="10">
    <source>
        <dbReference type="ARBA" id="ARBA00038679"/>
    </source>
</evidence>
<feature type="transmembrane region" description="Helical" evidence="11">
    <location>
        <begin position="43"/>
        <end position="64"/>
    </location>
</feature>
<keyword evidence="4 11" id="KW-0812">Transmembrane</keyword>
<proteinExistence type="evidence at transcript level"/>
<protein>
    <recommendedName>
        <fullName evidence="11">Odorant receptor</fullName>
    </recommendedName>
</protein>
<feature type="transmembrane region" description="Helical" evidence="11">
    <location>
        <begin position="181"/>
        <end position="200"/>
    </location>
</feature>
<dbReference type="PANTHER" id="PTHR21137:SF44">
    <property type="entry name" value="ODORANT RECEPTOR 13A-RELATED"/>
    <property type="match status" value="1"/>
</dbReference>
<keyword evidence="6 11" id="KW-1133">Transmembrane helix</keyword>
<comment type="subunit">
    <text evidence="10">Interacts with Orco. Complexes exist early in the endomembrane system in olfactory sensory neurons (OSNs), coupling these complexes to the conserved ciliary trafficking pathway.</text>
</comment>
<keyword evidence="7 11" id="KW-0472">Membrane</keyword>
<evidence type="ECO:0000256" key="11">
    <source>
        <dbReference type="RuleBase" id="RU351113"/>
    </source>
</evidence>
<keyword evidence="9 11" id="KW-0807">Transducer</keyword>
<organism evidence="12">
    <name type="scientific">Scaeva pyrastri</name>
    <name type="common">Hoverfly</name>
    <name type="synonym">Musca pyrastri</name>
    <dbReference type="NCBI Taxonomy" id="219539"/>
    <lineage>
        <taxon>Eukaryota</taxon>
        <taxon>Metazoa</taxon>
        <taxon>Ecdysozoa</taxon>
        <taxon>Arthropoda</taxon>
        <taxon>Hexapoda</taxon>
        <taxon>Insecta</taxon>
        <taxon>Pterygota</taxon>
        <taxon>Neoptera</taxon>
        <taxon>Endopterygota</taxon>
        <taxon>Diptera</taxon>
        <taxon>Brachycera</taxon>
        <taxon>Muscomorpha</taxon>
        <taxon>Syrphoidea</taxon>
        <taxon>Syrphidae</taxon>
        <taxon>Syrphinae</taxon>
        <taxon>Syrphini</taxon>
        <taxon>Scaeva</taxon>
    </lineage>
</organism>
<keyword evidence="2" id="KW-1003">Cell membrane</keyword>
<evidence type="ECO:0000256" key="3">
    <source>
        <dbReference type="ARBA" id="ARBA00022606"/>
    </source>
</evidence>
<evidence type="ECO:0000256" key="5">
    <source>
        <dbReference type="ARBA" id="ARBA00022725"/>
    </source>
</evidence>
<dbReference type="PANTHER" id="PTHR21137">
    <property type="entry name" value="ODORANT RECEPTOR"/>
    <property type="match status" value="1"/>
</dbReference>
<dbReference type="GO" id="GO:0007165">
    <property type="term" value="P:signal transduction"/>
    <property type="evidence" value="ECO:0007669"/>
    <property type="project" value="UniProtKB-KW"/>
</dbReference>
<evidence type="ECO:0000256" key="2">
    <source>
        <dbReference type="ARBA" id="ARBA00022475"/>
    </source>
</evidence>
<evidence type="ECO:0000256" key="1">
    <source>
        <dbReference type="ARBA" id="ARBA00004651"/>
    </source>
</evidence>
<comment type="similarity">
    <text evidence="11">Belongs to the insect chemoreceptor superfamily. Heteromeric odorant receptor channel (TC 1.A.69) family.</text>
</comment>
<comment type="caution">
    <text evidence="11">Lacks conserved residue(s) required for the propagation of feature annotation.</text>
</comment>
<dbReference type="GO" id="GO:0005549">
    <property type="term" value="F:odorant binding"/>
    <property type="evidence" value="ECO:0007669"/>
    <property type="project" value="InterPro"/>
</dbReference>
<reference evidence="12" key="1">
    <citation type="submission" date="2015-12" db="EMBL/GenBank/DDBJ databases">
        <authorList>
            <person name="Shamseldin A."/>
            <person name="Moawad H."/>
            <person name="Abd El-Rahim W.M."/>
            <person name="Sadowsky M.J."/>
        </authorList>
    </citation>
    <scope>NUCLEOTIDE SEQUENCE</scope>
</reference>
<sequence length="424" mass="49303">MYNPRPKDGSEFKFPLQCLWLKLNGSWPVESKNQSFKRAYNTWSWYVVFSVGITIYFQTVFLIFTFGDILKTTENCCTTFMGALNFIRIVHLKMNQNEFKLILRNFVKYIWIKKGSNPKIETECQSNMKIFSLVSIMMMCLILMYCIMPLIELFSNPNLEEKPFPYKMIFFFDANHGWKYVITYIFTSFAGMCVVTTLFAEDSLIGFFVIYTCGQLRILHEDCSKIMPNAHRQIIADYGKLPVSEVHIQRKYVQQLHKIAQRHSEIINFAHSLETFNSPHLLANFSISSILICMVGFQLVTGKMFIGDYLKFMVYILSALSQLFILCWNGDNLIQRSLETAWHLYACNWEGGVFKLDDTGKQDPISYCPAGRDFNAKLQLMIMRSQKPLQITAMKFSVLSLQSFTKILSSSMSYFTLLQTMLEK</sequence>
<evidence type="ECO:0000256" key="4">
    <source>
        <dbReference type="ARBA" id="ARBA00022692"/>
    </source>
</evidence>
<keyword evidence="3 11" id="KW-0716">Sensory transduction</keyword>
<dbReference type="AlphaFoldDB" id="A0A1B3B7A1"/>
<dbReference type="GO" id="GO:0005886">
    <property type="term" value="C:plasma membrane"/>
    <property type="evidence" value="ECO:0007669"/>
    <property type="project" value="UniProtKB-SubCell"/>
</dbReference>
<feature type="transmembrane region" description="Helical" evidence="11">
    <location>
        <begin position="130"/>
        <end position="151"/>
    </location>
</feature>
<evidence type="ECO:0000313" key="12">
    <source>
        <dbReference type="EMBL" id="AOE48083.1"/>
    </source>
</evidence>
<evidence type="ECO:0000256" key="7">
    <source>
        <dbReference type="ARBA" id="ARBA00023136"/>
    </source>
</evidence>
<keyword evidence="8 11" id="KW-0675">Receptor</keyword>
<evidence type="ECO:0000256" key="8">
    <source>
        <dbReference type="ARBA" id="ARBA00023170"/>
    </source>
</evidence>
<dbReference type="EMBL" id="KU291833">
    <property type="protein sequence ID" value="AOE48083.1"/>
    <property type="molecule type" value="mRNA"/>
</dbReference>
<dbReference type="GO" id="GO:0004984">
    <property type="term" value="F:olfactory receptor activity"/>
    <property type="evidence" value="ECO:0007669"/>
    <property type="project" value="InterPro"/>
</dbReference>
<dbReference type="InterPro" id="IPR004117">
    <property type="entry name" value="7tm6_olfct_rcpt"/>
</dbReference>
<name>A0A1B3B7A1_SCAPY</name>
<feature type="transmembrane region" description="Helical" evidence="11">
    <location>
        <begin position="281"/>
        <end position="300"/>
    </location>
</feature>
<evidence type="ECO:0000256" key="9">
    <source>
        <dbReference type="ARBA" id="ARBA00023224"/>
    </source>
</evidence>
<evidence type="ECO:0000256" key="6">
    <source>
        <dbReference type="ARBA" id="ARBA00022989"/>
    </source>
</evidence>
<keyword evidence="5 11" id="KW-0552">Olfaction</keyword>